<keyword evidence="3" id="KW-1185">Reference proteome</keyword>
<dbReference type="SMART" id="SM00900">
    <property type="entry name" value="FMN_bind"/>
    <property type="match status" value="1"/>
</dbReference>
<protein>
    <submittedName>
        <fullName evidence="2">FMN-binding protein</fullName>
    </submittedName>
</protein>
<dbReference type="PROSITE" id="PS51257">
    <property type="entry name" value="PROKAR_LIPOPROTEIN"/>
    <property type="match status" value="1"/>
</dbReference>
<evidence type="ECO:0000259" key="1">
    <source>
        <dbReference type="SMART" id="SM00900"/>
    </source>
</evidence>
<dbReference type="Gene3D" id="3.90.1010.20">
    <property type="match status" value="1"/>
</dbReference>
<sequence length="114" mass="11790">MKKLAVLLATVTLGTTLLVGCGGSKASYKDGTYTGVSAGLKGDITVEVTIEGGEIKDVVIPENNETETIFASIREYLVPDIIKANSADVETVSGATTSSKGVLEAVEKALEQAK</sequence>
<dbReference type="InterPro" id="IPR007329">
    <property type="entry name" value="FMN-bd"/>
</dbReference>
<dbReference type="RefSeq" id="WP_191748127.1">
    <property type="nucleotide sequence ID" value="NZ_JACSQZ010000005.1"/>
</dbReference>
<accession>A0ABR8Q0L6</accession>
<gene>
    <name evidence="2" type="ORF">H9660_02240</name>
</gene>
<dbReference type="EMBL" id="JACSQZ010000005">
    <property type="protein sequence ID" value="MBD7913958.1"/>
    <property type="molecule type" value="Genomic_DNA"/>
</dbReference>
<evidence type="ECO:0000313" key="3">
    <source>
        <dbReference type="Proteomes" id="UP000640335"/>
    </source>
</evidence>
<comment type="caution">
    <text evidence="2">The sequence shown here is derived from an EMBL/GenBank/DDBJ whole genome shotgun (WGS) entry which is preliminary data.</text>
</comment>
<dbReference type="Proteomes" id="UP000640335">
    <property type="component" value="Unassembled WGS sequence"/>
</dbReference>
<organism evidence="2 3">
    <name type="scientific">Clostridium gallinarum</name>
    <dbReference type="NCBI Taxonomy" id="2762246"/>
    <lineage>
        <taxon>Bacteria</taxon>
        <taxon>Bacillati</taxon>
        <taxon>Bacillota</taxon>
        <taxon>Clostridia</taxon>
        <taxon>Eubacteriales</taxon>
        <taxon>Clostridiaceae</taxon>
        <taxon>Clostridium</taxon>
    </lineage>
</organism>
<proteinExistence type="predicted"/>
<dbReference type="Pfam" id="PF04205">
    <property type="entry name" value="FMN_bind"/>
    <property type="match status" value="1"/>
</dbReference>
<reference evidence="2 3" key="1">
    <citation type="submission" date="2020-08" db="EMBL/GenBank/DDBJ databases">
        <title>A Genomic Blueprint of the Chicken Gut Microbiome.</title>
        <authorList>
            <person name="Gilroy R."/>
            <person name="Ravi A."/>
            <person name="Getino M."/>
            <person name="Pursley I."/>
            <person name="Horton D.L."/>
            <person name="Alikhan N.-F."/>
            <person name="Baker D."/>
            <person name="Gharbi K."/>
            <person name="Hall N."/>
            <person name="Watson M."/>
            <person name="Adriaenssens E.M."/>
            <person name="Foster-Nyarko E."/>
            <person name="Jarju S."/>
            <person name="Secka A."/>
            <person name="Antonio M."/>
            <person name="Oren A."/>
            <person name="Chaudhuri R."/>
            <person name="La Ragione R.M."/>
            <person name="Hildebrand F."/>
            <person name="Pallen M.J."/>
        </authorList>
    </citation>
    <scope>NUCLEOTIDE SEQUENCE [LARGE SCALE GENOMIC DNA]</scope>
    <source>
        <strain evidence="2 3">Sa3CUN1</strain>
    </source>
</reference>
<evidence type="ECO:0000313" key="2">
    <source>
        <dbReference type="EMBL" id="MBD7913958.1"/>
    </source>
</evidence>
<feature type="domain" description="FMN-binding" evidence="1">
    <location>
        <begin position="39"/>
        <end position="113"/>
    </location>
</feature>
<name>A0ABR8Q0L6_9CLOT</name>